<keyword evidence="5" id="KW-1185">Reference proteome</keyword>
<accession>A0A1E3UJG9</accession>
<dbReference type="EMBL" id="MEHD01000040">
    <property type="protein sequence ID" value="ODR49004.1"/>
    <property type="molecule type" value="Genomic_DNA"/>
</dbReference>
<dbReference type="EMBL" id="MEHA01000006">
    <property type="protein sequence ID" value="ODR52554.1"/>
    <property type="molecule type" value="Genomic_DNA"/>
</dbReference>
<dbReference type="Proteomes" id="UP000094271">
    <property type="component" value="Unassembled WGS sequence"/>
</dbReference>
<protein>
    <submittedName>
        <fullName evidence="3">Uncharacterized protein</fullName>
    </submittedName>
</protein>
<evidence type="ECO:0000313" key="2">
    <source>
        <dbReference type="EMBL" id="ODR49004.1"/>
    </source>
</evidence>
<evidence type="ECO:0000313" key="5">
    <source>
        <dbReference type="Proteomes" id="UP000094869"/>
    </source>
</evidence>
<keyword evidence="1" id="KW-0472">Membrane</keyword>
<name>A0A1E3UJG9_9FIRM</name>
<gene>
    <name evidence="3" type="ORF">BEI59_11055</name>
    <name evidence="2" type="ORF">BEI63_24415</name>
</gene>
<reference evidence="2 5" key="1">
    <citation type="submission" date="2016-08" db="EMBL/GenBank/DDBJ databases">
        <title>Characterization of Isolates of Eisenbergiella tayi Derived from Blood Cultures, Using Whole Genome Sequencing.</title>
        <authorList>
            <person name="Bernier A.-M."/>
            <person name="Burdz T."/>
            <person name="Wiebe D."/>
            <person name="Bernard K."/>
        </authorList>
    </citation>
    <scope>NUCLEOTIDE SEQUENCE [LARGE SCALE GENOMIC DNA]</scope>
    <source>
        <strain evidence="2 5">NML120146</strain>
    </source>
</reference>
<organism evidence="3 4">
    <name type="scientific">Eisenbergiella tayi</name>
    <dbReference type="NCBI Taxonomy" id="1432052"/>
    <lineage>
        <taxon>Bacteria</taxon>
        <taxon>Bacillati</taxon>
        <taxon>Bacillota</taxon>
        <taxon>Clostridia</taxon>
        <taxon>Lachnospirales</taxon>
        <taxon>Lachnospiraceae</taxon>
        <taxon>Eisenbergiella</taxon>
    </lineage>
</organism>
<dbReference type="Proteomes" id="UP000094869">
    <property type="component" value="Unassembled WGS sequence"/>
</dbReference>
<evidence type="ECO:0000256" key="1">
    <source>
        <dbReference type="SAM" id="Phobius"/>
    </source>
</evidence>
<reference evidence="3 4" key="2">
    <citation type="submission" date="2016-08" db="EMBL/GenBank/DDBJ databases">
        <authorList>
            <person name="Seilhamer J.J."/>
        </authorList>
    </citation>
    <scope>NUCLEOTIDE SEQUENCE [LARGE SCALE GENOMIC DNA]</scope>
    <source>
        <strain evidence="3 4">NML150140-1</strain>
    </source>
</reference>
<evidence type="ECO:0000313" key="3">
    <source>
        <dbReference type="EMBL" id="ODR52554.1"/>
    </source>
</evidence>
<proteinExistence type="predicted"/>
<keyword evidence="1" id="KW-1133">Transmembrane helix</keyword>
<dbReference type="AlphaFoldDB" id="A0A1E3UJG9"/>
<sequence length="83" mass="9464">MDSNHLCGACKILHTKFFYFLLAFFCNLGYLIENESGFHIGRYHERRCSKGVFGAFFLCRKLREASQREAGGLKEVIPAGLQT</sequence>
<comment type="caution">
    <text evidence="3">The sequence shown here is derived from an EMBL/GenBank/DDBJ whole genome shotgun (WGS) entry which is preliminary data.</text>
</comment>
<keyword evidence="1" id="KW-0812">Transmembrane</keyword>
<feature type="transmembrane region" description="Helical" evidence="1">
    <location>
        <begin position="12"/>
        <end position="32"/>
    </location>
</feature>
<evidence type="ECO:0000313" key="4">
    <source>
        <dbReference type="Proteomes" id="UP000094271"/>
    </source>
</evidence>